<dbReference type="Gene3D" id="3.60.10.10">
    <property type="entry name" value="Endonuclease/exonuclease/phosphatase"/>
    <property type="match status" value="1"/>
</dbReference>
<comment type="caution">
    <text evidence="3">The sequence shown here is derived from an EMBL/GenBank/DDBJ whole genome shotgun (WGS) entry which is preliminary data.</text>
</comment>
<proteinExistence type="predicted"/>
<dbReference type="Gene3D" id="2.130.10.10">
    <property type="entry name" value="YVTN repeat-like/Quinoprotein amine dehydrogenase"/>
    <property type="match status" value="1"/>
</dbReference>
<dbReference type="GO" id="GO:0004439">
    <property type="term" value="F:phosphatidylinositol-4,5-bisphosphate 5-phosphatase activity"/>
    <property type="evidence" value="ECO:0007669"/>
    <property type="project" value="TreeGrafter"/>
</dbReference>
<dbReference type="FunFam" id="3.60.10.10:FF:000036">
    <property type="entry name" value="Inositol polyphosphate phosphatase, putative"/>
    <property type="match status" value="1"/>
</dbReference>
<feature type="compositionally biased region" description="Polar residues" evidence="1">
    <location>
        <begin position="139"/>
        <end position="166"/>
    </location>
</feature>
<dbReference type="EMBL" id="WVTA01000017">
    <property type="protein sequence ID" value="KAK3200819.1"/>
    <property type="molecule type" value="Genomic_DNA"/>
</dbReference>
<feature type="compositionally biased region" description="Low complexity" evidence="1">
    <location>
        <begin position="260"/>
        <end position="269"/>
    </location>
</feature>
<accession>A0AAN6LN99</accession>
<dbReference type="InterPro" id="IPR036322">
    <property type="entry name" value="WD40_repeat_dom_sf"/>
</dbReference>
<protein>
    <recommendedName>
        <fullName evidence="2">Inositol polyphosphate-related phosphatase domain-containing protein</fullName>
    </recommendedName>
</protein>
<dbReference type="AlphaFoldDB" id="A0AAN6LN99"/>
<dbReference type="GO" id="GO:0046856">
    <property type="term" value="P:phosphatidylinositol dephosphorylation"/>
    <property type="evidence" value="ECO:0007669"/>
    <property type="project" value="InterPro"/>
</dbReference>
<dbReference type="Pfam" id="PF22669">
    <property type="entry name" value="Exo_endo_phos2"/>
    <property type="match status" value="1"/>
</dbReference>
<feature type="compositionally biased region" description="Basic and acidic residues" evidence="1">
    <location>
        <begin position="52"/>
        <end position="63"/>
    </location>
</feature>
<feature type="region of interest" description="Disordered" evidence="1">
    <location>
        <begin position="1"/>
        <end position="458"/>
    </location>
</feature>
<dbReference type="PANTHER" id="PTHR11200:SF240">
    <property type="entry name" value="INOSITOL POLYPHOSPHATE 5-PHOSPHATASE C9G1.10C-RELATED"/>
    <property type="match status" value="1"/>
</dbReference>
<evidence type="ECO:0000259" key="2">
    <source>
        <dbReference type="SMART" id="SM00128"/>
    </source>
</evidence>
<reference evidence="3 4" key="1">
    <citation type="submission" date="2021-02" db="EMBL/GenBank/DDBJ databases">
        <title>Genome assembly of Pseudopithomyces chartarum.</title>
        <authorList>
            <person name="Jauregui R."/>
            <person name="Singh J."/>
            <person name="Voisey C."/>
        </authorList>
    </citation>
    <scope>NUCLEOTIDE SEQUENCE [LARGE SCALE GENOMIC DNA]</scope>
    <source>
        <strain evidence="3 4">AGR01</strain>
    </source>
</reference>
<evidence type="ECO:0000313" key="4">
    <source>
        <dbReference type="Proteomes" id="UP001280581"/>
    </source>
</evidence>
<feature type="compositionally biased region" description="Basic and acidic residues" evidence="1">
    <location>
        <begin position="250"/>
        <end position="259"/>
    </location>
</feature>
<gene>
    <name evidence="3" type="ORF">GRF29_213g54326</name>
</gene>
<dbReference type="InterPro" id="IPR000300">
    <property type="entry name" value="IPPc"/>
</dbReference>
<feature type="compositionally biased region" description="Basic and acidic residues" evidence="1">
    <location>
        <begin position="1"/>
        <end position="11"/>
    </location>
</feature>
<feature type="compositionally biased region" description="Polar residues" evidence="1">
    <location>
        <begin position="12"/>
        <end position="26"/>
    </location>
</feature>
<feature type="compositionally biased region" description="Polar residues" evidence="1">
    <location>
        <begin position="73"/>
        <end position="89"/>
    </location>
</feature>
<dbReference type="PANTHER" id="PTHR11200">
    <property type="entry name" value="INOSITOL 5-PHOSPHATASE"/>
    <property type="match status" value="1"/>
</dbReference>
<evidence type="ECO:0000256" key="1">
    <source>
        <dbReference type="SAM" id="MobiDB-lite"/>
    </source>
</evidence>
<dbReference type="SMART" id="SM00128">
    <property type="entry name" value="IPPc"/>
    <property type="match status" value="1"/>
</dbReference>
<dbReference type="SUPFAM" id="SSF56219">
    <property type="entry name" value="DNase I-like"/>
    <property type="match status" value="1"/>
</dbReference>
<dbReference type="InterPro" id="IPR036691">
    <property type="entry name" value="Endo/exonu/phosph_ase_sf"/>
</dbReference>
<keyword evidence="4" id="KW-1185">Reference proteome</keyword>
<evidence type="ECO:0000313" key="3">
    <source>
        <dbReference type="EMBL" id="KAK3200819.1"/>
    </source>
</evidence>
<dbReference type="InterPro" id="IPR015943">
    <property type="entry name" value="WD40/YVTN_repeat-like_dom_sf"/>
</dbReference>
<name>A0AAN6LN99_9PLEO</name>
<dbReference type="Proteomes" id="UP001280581">
    <property type="component" value="Unassembled WGS sequence"/>
</dbReference>
<organism evidence="3 4">
    <name type="scientific">Pseudopithomyces chartarum</name>
    <dbReference type="NCBI Taxonomy" id="1892770"/>
    <lineage>
        <taxon>Eukaryota</taxon>
        <taxon>Fungi</taxon>
        <taxon>Dikarya</taxon>
        <taxon>Ascomycota</taxon>
        <taxon>Pezizomycotina</taxon>
        <taxon>Dothideomycetes</taxon>
        <taxon>Pleosporomycetidae</taxon>
        <taxon>Pleosporales</taxon>
        <taxon>Massarineae</taxon>
        <taxon>Didymosphaeriaceae</taxon>
        <taxon>Pseudopithomyces</taxon>
    </lineage>
</organism>
<dbReference type="InterPro" id="IPR046985">
    <property type="entry name" value="IP5"/>
</dbReference>
<feature type="domain" description="Inositol polyphosphate-related phosphatase" evidence="2">
    <location>
        <begin position="813"/>
        <end position="1155"/>
    </location>
</feature>
<feature type="compositionally biased region" description="Basic and acidic residues" evidence="1">
    <location>
        <begin position="336"/>
        <end position="355"/>
    </location>
</feature>
<feature type="compositionally biased region" description="Pro residues" evidence="1">
    <location>
        <begin position="34"/>
        <end position="43"/>
    </location>
</feature>
<sequence>MEPSKTEDKTDGSSIKPVSSLRSFFENNVNVNKAPPPAGPRQPSPAASERLSVAEDGRRDSRMSLDIARQNGGRHSTSNLLDASVTSPATPRGRSMRSPWSAPKSRPTSMVAFSPPRSHTRSPPKVTVQSPASPPFKTPESQVHSPLPSRTSFHASLENSSRNSVALESRTFKAPSREGTPAVPLESKPVFRPNHSTSPSRDARKSLVIDRNSVSTAPVPPPVNRAGKPKIPAKSHSTDPPARLTLAPEQDAKRDRKDVSPFSTPPSSSGGELSPTKEHSPSKRWTKSREGYFPPPPLHHAVAERLPASDPRAVFSNQPLPRPGSLARHQTMGDLAEDRPALPMRRERDNLDMRKSMVLQRPAPPEPPVRRSMDTFRPAAFVNETSNRFMPPPRRTQTASVLAAAPAEPRKSLEPPKPPPPRNSGEFRRSSVAPAAPAPKAPLSQSYNYDSDDTDQANEKQGAALTDYPDSSQANRRPPVFDAGTSLIPTGYETKLFAICGEYICTTGYVTKVWNVLNGRVLMEVSHGDTVKATALAFRPAKDVEDEGKRLWLGMNTGEMHEIDIPTQSVVCTKSTAHKGAPVVKIFRYASEMWSLDDEGKLHIWPPDDTGSPTLQQTPCAYRVRSGHSFAMISGSQLWLAYGRDLRVYKRTGDGNYFQELTERGISQLNVGDVTSGAILSSQPDRVYFGHNDGKITIYAKKGFECLGIVNVSLYKISSLVGVGDCLWAGYSTGMVYVYDTGSTPWKVLKDWKAHEKVIFGIAADRTSIWKLDRLQVATLGSDNVLRIWDGMMKEDWQETQMQQRDSEYCEFRELTAKVMTWNAGASKPTALQHNEQDQNFFRELLQPEDPPDILVFGFQELVDLENKKITAKSFFKKKKSKEATEHEHMSHQYRAWRDHLIRVLDEHTPRQNYVLLHTANLVGLFTCIFVKGSERTKIRDVCAAEIKLGFSGRVGNKGALVVRFLIDDSSLCFINCHLAAGQSQTQHRNNDAAAIMEAAPLPRNRSPANCTNFFVGGGDGSMILDHEICILNGDLNYRIDSMTRDSVITAVKQGNLTKLLERDQLLLSRKRNPGLRLRVFNESPITFAPTYKYDVGTDTYDTSEKRRSPAWCDRVLYRGLGKIKQTEYRRHDCVKVSDHRPVSARFKLRVKTINTKLQMAVADKVEVEFEAVKRRIAGDIKLDYLVNVFGLKTQEAQKLLAGA</sequence>
<dbReference type="SUPFAM" id="SSF50978">
    <property type="entry name" value="WD40 repeat-like"/>
    <property type="match status" value="1"/>
</dbReference>